<gene>
    <name evidence="1" type="ORF">MmiHf6_08010</name>
</gene>
<organism evidence="1 2">
    <name type="scientific">Methanimicrococcus hongohii</name>
    <dbReference type="NCBI Taxonomy" id="3028295"/>
    <lineage>
        <taxon>Archaea</taxon>
        <taxon>Methanobacteriati</taxon>
        <taxon>Methanobacteriota</taxon>
        <taxon>Stenosarchaea group</taxon>
        <taxon>Methanomicrobia</taxon>
        <taxon>Methanosarcinales</taxon>
        <taxon>Methanosarcinaceae</taxon>
        <taxon>Methanimicrococcus</taxon>
    </lineage>
</organism>
<sequence length="53" mass="5828">MKWESELRNAKAAADIRCLMLVPIAAAIVSARSPLLIRRKIDTENTAGFTGRT</sequence>
<protein>
    <submittedName>
        <fullName evidence="1">Uncharacterized protein</fullName>
    </submittedName>
</protein>
<reference evidence="1 2" key="1">
    <citation type="submission" date="2023-07" db="EMBL/GenBank/DDBJ databases">
        <title>Closed genoem sequence of Methanomicrococcus sp. Hf6.</title>
        <authorList>
            <person name="Poehlein A."/>
            <person name="Protasov E."/>
            <person name="Platt K."/>
            <person name="Reeh H."/>
            <person name="Daniel R."/>
            <person name="Brune A."/>
        </authorList>
    </citation>
    <scope>NUCLEOTIDE SEQUENCE [LARGE SCALE GENOMIC DNA]</scope>
    <source>
        <strain evidence="1 2">Hf6</strain>
    </source>
</reference>
<dbReference type="EMBL" id="CP131059">
    <property type="protein sequence ID" value="WNY23494.1"/>
    <property type="molecule type" value="Genomic_DNA"/>
</dbReference>
<keyword evidence="2" id="KW-1185">Reference proteome</keyword>
<evidence type="ECO:0000313" key="1">
    <source>
        <dbReference type="EMBL" id="WNY23494.1"/>
    </source>
</evidence>
<dbReference type="Proteomes" id="UP001302978">
    <property type="component" value="Chromosome"/>
</dbReference>
<name>A0AA96ZSJ5_9EURY</name>
<dbReference type="KEGG" id="mehf:MmiHf6_08010"/>
<accession>A0AA96ZSJ5</accession>
<proteinExistence type="predicted"/>
<dbReference type="AlphaFoldDB" id="A0AA96ZSJ5"/>
<evidence type="ECO:0000313" key="2">
    <source>
        <dbReference type="Proteomes" id="UP001302978"/>
    </source>
</evidence>